<dbReference type="SUPFAM" id="SSF58104">
    <property type="entry name" value="Methyl-accepting chemotaxis protein (MCP) signaling domain"/>
    <property type="match status" value="1"/>
</dbReference>
<keyword evidence="3 6" id="KW-1133">Transmembrane helix</keyword>
<keyword evidence="9" id="KW-1185">Reference proteome</keyword>
<dbReference type="InterPro" id="IPR017501">
    <property type="entry name" value="Phage_infect_YhgE_C"/>
</dbReference>
<comment type="subcellular location">
    <subcellularLocation>
        <location evidence="1">Membrane</location>
        <topology evidence="1">Multi-pass membrane protein</topology>
    </subcellularLocation>
</comment>
<gene>
    <name evidence="8" type="ORF">CQU01_08470</name>
</gene>
<evidence type="ECO:0000313" key="8">
    <source>
        <dbReference type="EMBL" id="GEN30609.1"/>
    </source>
</evidence>
<protein>
    <submittedName>
        <fullName evidence="8">Phage infection protein</fullName>
    </submittedName>
</protein>
<feature type="domain" description="ABC-2 type transporter transmembrane" evidence="7">
    <location>
        <begin position="21"/>
        <end position="163"/>
    </location>
</feature>
<feature type="region of interest" description="Disordered" evidence="5">
    <location>
        <begin position="625"/>
        <end position="645"/>
    </location>
</feature>
<dbReference type="InterPro" id="IPR051328">
    <property type="entry name" value="T7SS_ABC-Transporter"/>
</dbReference>
<comment type="caution">
    <text evidence="8">The sequence shown here is derived from an EMBL/GenBank/DDBJ whole genome shotgun (WGS) entry which is preliminary data.</text>
</comment>
<dbReference type="NCBIfam" id="TIGR03057">
    <property type="entry name" value="xxxLxxG_by_4"/>
    <property type="match status" value="5"/>
</dbReference>
<evidence type="ECO:0000256" key="4">
    <source>
        <dbReference type="ARBA" id="ARBA00023136"/>
    </source>
</evidence>
<dbReference type="EMBL" id="BJXW01000009">
    <property type="protein sequence ID" value="GEN30609.1"/>
    <property type="molecule type" value="Genomic_DNA"/>
</dbReference>
<organism evidence="8 9">
    <name type="scientific">Cerasibacillus quisquiliarum</name>
    <dbReference type="NCBI Taxonomy" id="227865"/>
    <lineage>
        <taxon>Bacteria</taxon>
        <taxon>Bacillati</taxon>
        <taxon>Bacillota</taxon>
        <taxon>Bacilli</taxon>
        <taxon>Bacillales</taxon>
        <taxon>Bacillaceae</taxon>
        <taxon>Cerasibacillus</taxon>
    </lineage>
</organism>
<dbReference type="NCBIfam" id="TIGR03062">
    <property type="entry name" value="pip_yhgE_Cterm"/>
    <property type="match status" value="1"/>
</dbReference>
<evidence type="ECO:0000313" key="9">
    <source>
        <dbReference type="Proteomes" id="UP000321491"/>
    </source>
</evidence>
<dbReference type="NCBIfam" id="TIGR03061">
    <property type="entry name" value="pip_yhgE_Nterm"/>
    <property type="match status" value="1"/>
</dbReference>
<feature type="domain" description="ABC-2 type transporter transmembrane" evidence="7">
    <location>
        <begin position="646"/>
        <end position="838"/>
    </location>
</feature>
<evidence type="ECO:0000259" key="7">
    <source>
        <dbReference type="Pfam" id="PF12698"/>
    </source>
</evidence>
<dbReference type="InterPro" id="IPR023908">
    <property type="entry name" value="xxxLxxG_rpt"/>
</dbReference>
<feature type="transmembrane region" description="Helical" evidence="6">
    <location>
        <begin position="15"/>
        <end position="38"/>
    </location>
</feature>
<dbReference type="GO" id="GO:0016020">
    <property type="term" value="C:membrane"/>
    <property type="evidence" value="ECO:0007669"/>
    <property type="project" value="UniProtKB-SubCell"/>
</dbReference>
<sequence length="862" mass="93821">MFISEWKNVFKNKKLLISITAVLFVPLMYAGMFLWAFWDPYDHTADLPIALINEDEGAEFEGEYLEIGNELVDNLNDLEELNFDIVSKEQGYRDLKDQKYYMLVEIPADFSKNATTLLDDHPKKLELKYIPNESFNFLSSQIGESAVKEIKSEIAAEVSKTYAETMFDKLKDIADGFEKASDGSGELDDGAIKLKDGSKDLKDNLVKLAEKSIEFEEGVQTATNGSKDLAKGSNELVDGMGQLTNASGQLLNASKDVKAGSQALANGMNEAYAGVNKLNKNIPELISGTNKVQQGLTQFQQQLPKQMADQIGNQIEASSKAMMEGLNELESGIVSGVENGLKNKMAPELAEGLTQGLAKELSEGISKELSTQLSQEIAEKIVAEQAGQMEKFFEAMEKNGVINEKQKSIMLAQLNNNMPTKEQLAGQLKANMEPKIKEGLSENLPEKMEPGIESGVNQAVDMTVKEMKPTISDGFNQYKTAVNDKLGGATNGLEKEIAKAVDPVFNQLNGGLTAINDGQQLLSGGVNQLAKGTKDLKDGSQQLANGQQQYVSGMEQFTGKMSEANSGAGKLSSGANELSNGMNQLLDGSTQFNDASHQLADGSGKLADGTTELQDGTKELHDKLSEAADEVGSVESNESTYDMMGNPVEMDKQEVNRVPNYGTGFAPYFISLGLFVGALLISIVVNLNDPVIEPKNAFTLFMSKFGMLAVVGTIQALILDAILLYGLGLEVKNTALFVLVTIITSLVFMTLVQFLSTTLGDPGRFIAIVLLILQLTTSAGTFPLELIPDVLHPINSLLPMTYSVQAFKAVVSSGDYSFMWQNVGILFIYIVIAMALTYTYFLVKEKKHGYVKDKQAESIYNE</sequence>
<evidence type="ECO:0000256" key="6">
    <source>
        <dbReference type="SAM" id="Phobius"/>
    </source>
</evidence>
<evidence type="ECO:0000256" key="3">
    <source>
        <dbReference type="ARBA" id="ARBA00022989"/>
    </source>
</evidence>
<reference evidence="8 9" key="1">
    <citation type="submission" date="2019-07" db="EMBL/GenBank/DDBJ databases">
        <title>Whole genome shotgun sequence of Cerasibacillus quisquiliarum NBRC 102429.</title>
        <authorList>
            <person name="Hosoyama A."/>
            <person name="Uohara A."/>
            <person name="Ohji S."/>
            <person name="Ichikawa N."/>
        </authorList>
    </citation>
    <scope>NUCLEOTIDE SEQUENCE [LARGE SCALE GENOMIC DNA]</scope>
    <source>
        <strain evidence="8 9">NBRC 102429</strain>
    </source>
</reference>
<evidence type="ECO:0000256" key="1">
    <source>
        <dbReference type="ARBA" id="ARBA00004141"/>
    </source>
</evidence>
<accession>A0A511UVH9</accession>
<dbReference type="InterPro" id="IPR017500">
    <property type="entry name" value="Phage_infect_YhgE_N"/>
</dbReference>
<feature type="transmembrane region" description="Helical" evidence="6">
    <location>
        <begin position="734"/>
        <end position="752"/>
    </location>
</feature>
<keyword evidence="4 6" id="KW-0472">Membrane</keyword>
<dbReference type="GO" id="GO:0140359">
    <property type="term" value="F:ABC-type transporter activity"/>
    <property type="evidence" value="ECO:0007669"/>
    <property type="project" value="InterPro"/>
</dbReference>
<keyword evidence="2 6" id="KW-0812">Transmembrane</keyword>
<dbReference type="Proteomes" id="UP000321491">
    <property type="component" value="Unassembled WGS sequence"/>
</dbReference>
<dbReference type="Gene3D" id="1.10.287.950">
    <property type="entry name" value="Methyl-accepting chemotaxis protein"/>
    <property type="match status" value="1"/>
</dbReference>
<dbReference type="Pfam" id="PF12698">
    <property type="entry name" value="ABC2_membrane_3"/>
    <property type="match status" value="2"/>
</dbReference>
<dbReference type="PANTHER" id="PTHR43077:SF5">
    <property type="entry name" value="PHAGE INFECTION PROTEIN"/>
    <property type="match status" value="1"/>
</dbReference>
<feature type="transmembrane region" description="Helical" evidence="6">
    <location>
        <begin position="823"/>
        <end position="843"/>
    </location>
</feature>
<dbReference type="PANTHER" id="PTHR43077">
    <property type="entry name" value="TRANSPORT PERMEASE YVFS-RELATED"/>
    <property type="match status" value="1"/>
</dbReference>
<feature type="transmembrane region" description="Helical" evidence="6">
    <location>
        <begin position="705"/>
        <end position="728"/>
    </location>
</feature>
<dbReference type="AlphaFoldDB" id="A0A511UVH9"/>
<dbReference type="InterPro" id="IPR013525">
    <property type="entry name" value="ABC2_TM"/>
</dbReference>
<evidence type="ECO:0000256" key="5">
    <source>
        <dbReference type="SAM" id="MobiDB-lite"/>
    </source>
</evidence>
<dbReference type="Gene3D" id="3.40.1710.10">
    <property type="entry name" value="abc type-2 transporter like domain"/>
    <property type="match status" value="1"/>
</dbReference>
<feature type="transmembrane region" description="Helical" evidence="6">
    <location>
        <begin position="665"/>
        <end position="685"/>
    </location>
</feature>
<evidence type="ECO:0000256" key="2">
    <source>
        <dbReference type="ARBA" id="ARBA00022692"/>
    </source>
</evidence>
<feature type="transmembrane region" description="Helical" evidence="6">
    <location>
        <begin position="764"/>
        <end position="784"/>
    </location>
</feature>
<proteinExistence type="predicted"/>
<name>A0A511UVH9_9BACI</name>